<dbReference type="PIRSF" id="PIRSF000654">
    <property type="entry name" value="Integrin-linked_kinase"/>
    <property type="match status" value="1"/>
</dbReference>
<comment type="caution">
    <text evidence="2">The sequence shown here is derived from an EMBL/GenBank/DDBJ whole genome shotgun (WGS) entry which is preliminary data.</text>
</comment>
<dbReference type="GO" id="GO:0004674">
    <property type="term" value="F:protein serine/threonine kinase activity"/>
    <property type="evidence" value="ECO:0007669"/>
    <property type="project" value="TreeGrafter"/>
</dbReference>
<dbReference type="EMBL" id="QKYT01000488">
    <property type="protein sequence ID" value="RIA84488.1"/>
    <property type="molecule type" value="Genomic_DNA"/>
</dbReference>
<feature type="domain" description="Protein kinase" evidence="1">
    <location>
        <begin position="25"/>
        <end position="298"/>
    </location>
</feature>
<protein>
    <submittedName>
        <fullName evidence="2">Kinase-like domain-containing protein</fullName>
    </submittedName>
</protein>
<dbReference type="AlphaFoldDB" id="A0A397SER7"/>
<dbReference type="SUPFAM" id="SSF56112">
    <property type="entry name" value="Protein kinase-like (PK-like)"/>
    <property type="match status" value="1"/>
</dbReference>
<accession>A0A397SER7</accession>
<evidence type="ECO:0000313" key="3">
    <source>
        <dbReference type="Proteomes" id="UP000265703"/>
    </source>
</evidence>
<keyword evidence="2" id="KW-0418">Kinase</keyword>
<organism evidence="2 3">
    <name type="scientific">Glomus cerebriforme</name>
    <dbReference type="NCBI Taxonomy" id="658196"/>
    <lineage>
        <taxon>Eukaryota</taxon>
        <taxon>Fungi</taxon>
        <taxon>Fungi incertae sedis</taxon>
        <taxon>Mucoromycota</taxon>
        <taxon>Glomeromycotina</taxon>
        <taxon>Glomeromycetes</taxon>
        <taxon>Glomerales</taxon>
        <taxon>Glomeraceae</taxon>
        <taxon>Glomus</taxon>
    </lineage>
</organism>
<dbReference type="Proteomes" id="UP000265703">
    <property type="component" value="Unassembled WGS sequence"/>
</dbReference>
<dbReference type="InterPro" id="IPR001245">
    <property type="entry name" value="Ser-Thr/Tyr_kinase_cat_dom"/>
</dbReference>
<dbReference type="OrthoDB" id="10261027at2759"/>
<dbReference type="GO" id="GO:0005524">
    <property type="term" value="F:ATP binding"/>
    <property type="evidence" value="ECO:0007669"/>
    <property type="project" value="InterPro"/>
</dbReference>
<proteinExistence type="predicted"/>
<dbReference type="InterPro" id="IPR051681">
    <property type="entry name" value="Ser/Thr_Kinases-Pseudokinases"/>
</dbReference>
<gene>
    <name evidence="2" type="ORF">C1645_832162</name>
</gene>
<dbReference type="PROSITE" id="PS50011">
    <property type="entry name" value="PROTEIN_KINASE_DOM"/>
    <property type="match status" value="1"/>
</dbReference>
<keyword evidence="2" id="KW-0808">Transferase</keyword>
<dbReference type="PANTHER" id="PTHR44329">
    <property type="entry name" value="SERINE/THREONINE-PROTEIN KINASE TNNI3K-RELATED"/>
    <property type="match status" value="1"/>
</dbReference>
<keyword evidence="3" id="KW-1185">Reference proteome</keyword>
<evidence type="ECO:0000313" key="2">
    <source>
        <dbReference type="EMBL" id="RIA84488.1"/>
    </source>
</evidence>
<dbReference type="InterPro" id="IPR000719">
    <property type="entry name" value="Prot_kinase_dom"/>
</dbReference>
<dbReference type="Pfam" id="PF07714">
    <property type="entry name" value="PK_Tyr_Ser-Thr"/>
    <property type="match status" value="1"/>
</dbReference>
<name>A0A397SER7_9GLOM</name>
<dbReference type="Gene3D" id="1.10.510.10">
    <property type="entry name" value="Transferase(Phosphotransferase) domain 1"/>
    <property type="match status" value="1"/>
</dbReference>
<evidence type="ECO:0000259" key="1">
    <source>
        <dbReference type="PROSITE" id="PS50011"/>
    </source>
</evidence>
<dbReference type="InterPro" id="IPR011009">
    <property type="entry name" value="Kinase-like_dom_sf"/>
</dbReference>
<reference evidence="2 3" key="1">
    <citation type="submission" date="2018-06" db="EMBL/GenBank/DDBJ databases">
        <title>Comparative genomics reveals the genomic features of Rhizophagus irregularis, R. cerebriforme, R. diaphanum and Gigaspora rosea, and their symbiotic lifestyle signature.</title>
        <authorList>
            <person name="Morin E."/>
            <person name="San Clemente H."/>
            <person name="Chen E.C.H."/>
            <person name="De La Providencia I."/>
            <person name="Hainaut M."/>
            <person name="Kuo A."/>
            <person name="Kohler A."/>
            <person name="Murat C."/>
            <person name="Tang N."/>
            <person name="Roy S."/>
            <person name="Loubradou J."/>
            <person name="Henrissat B."/>
            <person name="Grigoriev I.V."/>
            <person name="Corradi N."/>
            <person name="Roux C."/>
            <person name="Martin F.M."/>
        </authorList>
    </citation>
    <scope>NUCLEOTIDE SEQUENCE [LARGE SCALE GENOMIC DNA]</scope>
    <source>
        <strain evidence="2 3">DAOM 227022</strain>
    </source>
</reference>
<sequence length="351" mass="40597">MSKGTEWITNAINNQYIQQYEYSEFKNITKFEEGRFAHVKYADWPCSGRKVAIKELKSYDVQKLVEEVKIHCSSHSSKHVVRFFGLTKAPSNNRYMMIMEYADLRSLRNFLSKEHVNISWQTRYKLSLDIAKGLYCLHSRNIAHCDLHTSNIVIKRTNAETTCCHSEFIAQITDFGGAISMKENVTGDSEDVGQYTFTDPKILNGLGKYKKDLRSDIYSLGVIFWEISSGKIPFKSYKPETNDSHRDLCLTLAIINGLRETPTCSTPKNYIELYKTCWEYEPSKRPMIEKIIETLETLKRTYRKDLNNNSNVLVKNLGELDNNDNKLGQRKGVKRFAEVSFKSQESKKVKV</sequence>